<keyword evidence="2" id="KW-1185">Reference proteome</keyword>
<protein>
    <submittedName>
        <fullName evidence="1">Uncharacterized protein</fullName>
    </submittedName>
</protein>
<proteinExistence type="predicted"/>
<evidence type="ECO:0000313" key="2">
    <source>
        <dbReference type="Proteomes" id="UP000265618"/>
    </source>
</evidence>
<dbReference type="Proteomes" id="UP000265618">
    <property type="component" value="Unassembled WGS sequence"/>
</dbReference>
<accession>A0A391P6Y5</accession>
<feature type="non-terminal residue" evidence="1">
    <location>
        <position position="1"/>
    </location>
</feature>
<evidence type="ECO:0000313" key="1">
    <source>
        <dbReference type="EMBL" id="GCA63772.1"/>
    </source>
</evidence>
<gene>
    <name evidence="1" type="ORF">KIPB_011842</name>
</gene>
<sequence>VKVRVIAEHFEQREAHAAKEEALAAQYQRAVAKYRSQNADRESELLATLETSRCQNI</sequence>
<dbReference type="EMBL" id="BDIP01004993">
    <property type="protein sequence ID" value="GCA63772.1"/>
    <property type="molecule type" value="Genomic_DNA"/>
</dbReference>
<organism evidence="1 2">
    <name type="scientific">Kipferlia bialata</name>
    <dbReference type="NCBI Taxonomy" id="797122"/>
    <lineage>
        <taxon>Eukaryota</taxon>
        <taxon>Metamonada</taxon>
        <taxon>Carpediemonas-like organisms</taxon>
        <taxon>Kipferlia</taxon>
    </lineage>
</organism>
<name>A0A391P6Y5_9EUKA</name>
<dbReference type="AlphaFoldDB" id="A0A391P6Y5"/>
<reference evidence="1 2" key="1">
    <citation type="journal article" date="2018" name="PLoS ONE">
        <title>The draft genome of Kipferlia bialata reveals reductive genome evolution in fornicate parasites.</title>
        <authorList>
            <person name="Tanifuji G."/>
            <person name="Takabayashi S."/>
            <person name="Kume K."/>
            <person name="Takagi M."/>
            <person name="Nakayama T."/>
            <person name="Kamikawa R."/>
            <person name="Inagaki Y."/>
            <person name="Hashimoto T."/>
        </authorList>
    </citation>
    <scope>NUCLEOTIDE SEQUENCE [LARGE SCALE GENOMIC DNA]</scope>
    <source>
        <strain evidence="1">NY0173</strain>
    </source>
</reference>
<comment type="caution">
    <text evidence="1">The sequence shown here is derived from an EMBL/GenBank/DDBJ whole genome shotgun (WGS) entry which is preliminary data.</text>
</comment>